<dbReference type="GO" id="GO:1900029">
    <property type="term" value="P:positive regulation of ruffle assembly"/>
    <property type="evidence" value="ECO:0007669"/>
    <property type="project" value="TreeGrafter"/>
</dbReference>
<dbReference type="InterPro" id="IPR011993">
    <property type="entry name" value="PH-like_dom_sf"/>
</dbReference>
<evidence type="ECO:0000256" key="2">
    <source>
        <dbReference type="ARBA" id="ARBA00006197"/>
    </source>
</evidence>
<dbReference type="GO" id="GO:0031982">
    <property type="term" value="C:vesicle"/>
    <property type="evidence" value="ECO:0007669"/>
    <property type="project" value="TreeGrafter"/>
</dbReference>
<dbReference type="InterPro" id="IPR039801">
    <property type="entry name" value="EPS8-like"/>
</dbReference>
<dbReference type="GO" id="GO:0005737">
    <property type="term" value="C:cytoplasm"/>
    <property type="evidence" value="ECO:0007669"/>
    <property type="project" value="UniProtKB-SubCell"/>
</dbReference>
<dbReference type="InterPro" id="IPR035462">
    <property type="entry name" value="Eps8_SH3"/>
</dbReference>
<dbReference type="OrthoDB" id="4680325at2759"/>
<dbReference type="InterPro" id="IPR006020">
    <property type="entry name" value="PTB/PI_dom"/>
</dbReference>
<dbReference type="CTD" id="100334248"/>
<dbReference type="SUPFAM" id="SSF47769">
    <property type="entry name" value="SAM/Pointed domain"/>
    <property type="match status" value="1"/>
</dbReference>
<dbReference type="FunCoup" id="A0A6J2VR32">
    <property type="interactions" value="610"/>
</dbReference>
<dbReference type="InterPro" id="IPR036028">
    <property type="entry name" value="SH3-like_dom_sf"/>
</dbReference>
<dbReference type="Pfam" id="PF22975">
    <property type="entry name" value="EPS8_2nd"/>
    <property type="match status" value="1"/>
</dbReference>
<dbReference type="Gene3D" id="2.30.29.30">
    <property type="entry name" value="Pleckstrin-homology domain (PH domain)/Phosphotyrosine-binding domain (PTB)"/>
    <property type="match status" value="1"/>
</dbReference>
<dbReference type="InParanoid" id="A0A6J2VR32"/>
<accession>A0A6J2VR32</accession>
<dbReference type="GO" id="GO:0035023">
    <property type="term" value="P:regulation of Rho protein signal transduction"/>
    <property type="evidence" value="ECO:0007669"/>
    <property type="project" value="TreeGrafter"/>
</dbReference>
<evidence type="ECO:0000259" key="7">
    <source>
        <dbReference type="SMART" id="SM00326"/>
    </source>
</evidence>
<dbReference type="CDD" id="cd09540">
    <property type="entry name" value="SAM_EPS8-like"/>
    <property type="match status" value="1"/>
</dbReference>
<evidence type="ECO:0000259" key="8">
    <source>
        <dbReference type="SMART" id="SM00462"/>
    </source>
</evidence>
<dbReference type="SMART" id="SM00462">
    <property type="entry name" value="PTB"/>
    <property type="match status" value="1"/>
</dbReference>
<comment type="subcellular location">
    <subcellularLocation>
        <location evidence="1">Cytoplasm</location>
    </subcellularLocation>
</comment>
<feature type="compositionally biased region" description="Pro residues" evidence="6">
    <location>
        <begin position="269"/>
        <end position="280"/>
    </location>
</feature>
<dbReference type="GO" id="GO:0007266">
    <property type="term" value="P:Rho protein signal transduction"/>
    <property type="evidence" value="ECO:0007669"/>
    <property type="project" value="TreeGrafter"/>
</dbReference>
<keyword evidence="4" id="KW-0963">Cytoplasm</keyword>
<dbReference type="GO" id="GO:0032587">
    <property type="term" value="C:ruffle membrane"/>
    <property type="evidence" value="ECO:0007669"/>
    <property type="project" value="TreeGrafter"/>
</dbReference>
<dbReference type="Pfam" id="PF00018">
    <property type="entry name" value="SH3_1"/>
    <property type="match status" value="1"/>
</dbReference>
<protein>
    <submittedName>
        <fullName evidence="10">Epidermal growth factor receptor kinase substrate 8-like protein 3</fullName>
    </submittedName>
</protein>
<keyword evidence="5" id="KW-0597">Phosphoprotein</keyword>
<dbReference type="InterPro" id="IPR013625">
    <property type="entry name" value="PTB"/>
</dbReference>
<dbReference type="AlphaFoldDB" id="A0A6J2VR32"/>
<sequence length="568" mass="64619">MYRDPTYDSLDSNSYAGSVWSNGYTNEETASQLSGLSRPSAKSIYMQRKEYAESIKKQLGKFQYRVEHLLTCDLDGKEMYGVDDCIERLVLLDNTDRVWGQDMILEVQDGNLLLSDIETKEELECLPLSSVSGIKAVPDCSRYKSLLTVTARMHNKRSPSVFMFQCEALKADVVEKDLKRALRNRKENDNRNYLSMVISDPVMGQNLRRDSRNSRAHEPTDWPRAESSPFEWSAPDYDETLKEDSPVPTSPTFRRSEPMSPPLEEEPNQSPPPCSPPPPELLRDADRLNQLINDIEEFTNEIAAVAPEKKKKKSKKKKEKDVEVMPPLEEFETCLKKFKMAFNLLGQLNGKISDPSAPELVHCLFSTLEFVVSRCPEGLPPTIVSPRLTMPCFRFLGDEVTPEEDRLWQSLGDAWNVPGGVFKRSDSLATNFMRALYDFTARNYRELTVSKGEVVELLDTSKQWWKVRNVQGEEGYVPNNVLKSSERDNKQDPRAVPHLTKRSKPDEVKAWLEYKGFSKVTVKCLGVVSGSMLLGMTREELKTLCPEEGGRVFYQLQNVKSALAVRVT</sequence>
<dbReference type="SUPFAM" id="SSF50729">
    <property type="entry name" value="PH domain-like"/>
    <property type="match status" value="1"/>
</dbReference>
<reference evidence="10" key="1">
    <citation type="submission" date="2025-08" db="UniProtKB">
        <authorList>
            <consortium name="RefSeq"/>
        </authorList>
    </citation>
    <scope>IDENTIFICATION</scope>
</reference>
<name>A0A6J2VR32_CHACN</name>
<dbReference type="CDD" id="cd11764">
    <property type="entry name" value="SH3_Eps8"/>
    <property type="match status" value="1"/>
</dbReference>
<feature type="domain" description="PID" evidence="8">
    <location>
        <begin position="59"/>
        <end position="195"/>
    </location>
</feature>
<dbReference type="PANTHER" id="PTHR12287:SF22">
    <property type="entry name" value="EPIDERMAL GROWTH FACTOR RECEPTOR KINASE SUBSTRATE 8-LIKE PROTEIN 3"/>
    <property type="match status" value="1"/>
</dbReference>
<evidence type="ECO:0000313" key="9">
    <source>
        <dbReference type="Proteomes" id="UP000504632"/>
    </source>
</evidence>
<dbReference type="InterPro" id="IPR033928">
    <property type="entry name" value="EPS8_PTB"/>
</dbReference>
<dbReference type="InterPro" id="IPR041418">
    <property type="entry name" value="SAM_3"/>
</dbReference>
<dbReference type="RefSeq" id="XP_030634199.1">
    <property type="nucleotide sequence ID" value="XM_030778339.1"/>
</dbReference>
<dbReference type="GO" id="GO:0003779">
    <property type="term" value="F:actin binding"/>
    <property type="evidence" value="ECO:0007669"/>
    <property type="project" value="TreeGrafter"/>
</dbReference>
<dbReference type="GeneID" id="115815383"/>
<dbReference type="CDD" id="cd01210">
    <property type="entry name" value="PTB_EPS8"/>
    <property type="match status" value="1"/>
</dbReference>
<evidence type="ECO:0000256" key="3">
    <source>
        <dbReference type="ARBA" id="ARBA00022443"/>
    </source>
</evidence>
<proteinExistence type="inferred from homology"/>
<dbReference type="InterPro" id="IPR013761">
    <property type="entry name" value="SAM/pointed_sf"/>
</dbReference>
<organism evidence="9 10">
    <name type="scientific">Chanos chanos</name>
    <name type="common">Milkfish</name>
    <name type="synonym">Mugil chanos</name>
    <dbReference type="NCBI Taxonomy" id="29144"/>
    <lineage>
        <taxon>Eukaryota</taxon>
        <taxon>Metazoa</taxon>
        <taxon>Chordata</taxon>
        <taxon>Craniata</taxon>
        <taxon>Vertebrata</taxon>
        <taxon>Euteleostomi</taxon>
        <taxon>Actinopterygii</taxon>
        <taxon>Neopterygii</taxon>
        <taxon>Teleostei</taxon>
        <taxon>Ostariophysi</taxon>
        <taxon>Gonorynchiformes</taxon>
        <taxon>Chanidae</taxon>
        <taxon>Chanos</taxon>
    </lineage>
</organism>
<evidence type="ECO:0000256" key="5">
    <source>
        <dbReference type="ARBA" id="ARBA00022553"/>
    </source>
</evidence>
<dbReference type="Pfam" id="PF08416">
    <property type="entry name" value="PTB"/>
    <property type="match status" value="1"/>
</dbReference>
<feature type="domain" description="SH3" evidence="7">
    <location>
        <begin position="431"/>
        <end position="486"/>
    </location>
</feature>
<feature type="compositionally biased region" description="Basic and acidic residues" evidence="6">
    <location>
        <begin position="207"/>
        <end position="224"/>
    </location>
</feature>
<dbReference type="SMART" id="SM00326">
    <property type="entry name" value="SH3"/>
    <property type="match status" value="1"/>
</dbReference>
<dbReference type="SUPFAM" id="SSF50044">
    <property type="entry name" value="SH3-domain"/>
    <property type="match status" value="1"/>
</dbReference>
<dbReference type="Pfam" id="PF18016">
    <property type="entry name" value="SAM_3"/>
    <property type="match status" value="1"/>
</dbReference>
<dbReference type="Proteomes" id="UP000504632">
    <property type="component" value="Chromosome 6"/>
</dbReference>
<dbReference type="PANTHER" id="PTHR12287">
    <property type="entry name" value="EPIDERMAL GROWTH FACTOR RECEPTOR KINASE SUBSTRATE EPS8-RELATED PROTEIN"/>
    <property type="match status" value="1"/>
</dbReference>
<feature type="region of interest" description="Disordered" evidence="6">
    <location>
        <begin position="204"/>
        <end position="283"/>
    </location>
</feature>
<gene>
    <name evidence="10" type="primary">eps8l3a</name>
</gene>
<evidence type="ECO:0000256" key="4">
    <source>
        <dbReference type="ARBA" id="ARBA00022490"/>
    </source>
</evidence>
<evidence type="ECO:0000313" key="10">
    <source>
        <dbReference type="RefSeq" id="XP_030634199.1"/>
    </source>
</evidence>
<comment type="similarity">
    <text evidence="2">Belongs to the EPS8 family.</text>
</comment>
<keyword evidence="3" id="KW-0728">SH3 domain</keyword>
<dbReference type="InterPro" id="IPR055093">
    <property type="entry name" value="EPS8_2nd"/>
</dbReference>
<dbReference type="Gene3D" id="1.10.150.50">
    <property type="entry name" value="Transcription Factor, Ets-1"/>
    <property type="match status" value="1"/>
</dbReference>
<evidence type="ECO:0000256" key="1">
    <source>
        <dbReference type="ARBA" id="ARBA00004496"/>
    </source>
</evidence>
<keyword evidence="9" id="KW-1185">Reference proteome</keyword>
<evidence type="ECO:0000256" key="6">
    <source>
        <dbReference type="SAM" id="MobiDB-lite"/>
    </source>
</evidence>
<dbReference type="Gene3D" id="2.30.30.40">
    <property type="entry name" value="SH3 Domains"/>
    <property type="match status" value="1"/>
</dbReference>
<dbReference type="InterPro" id="IPR001452">
    <property type="entry name" value="SH3_domain"/>
</dbReference>